<protein>
    <recommendedName>
        <fullName evidence="2">SsuA/THI5-like domain-containing protein</fullName>
    </recommendedName>
</protein>
<dbReference type="PANTHER" id="PTHR30024">
    <property type="entry name" value="ALIPHATIC SULFONATES-BINDING PROTEIN-RELATED"/>
    <property type="match status" value="1"/>
</dbReference>
<reference evidence="1" key="1">
    <citation type="journal article" date="2014" name="Front. Microbiol.">
        <title>High frequency of phylogenetically diverse reductive dehalogenase-homologous genes in deep subseafloor sedimentary metagenomes.</title>
        <authorList>
            <person name="Kawai M."/>
            <person name="Futagami T."/>
            <person name="Toyoda A."/>
            <person name="Takaki Y."/>
            <person name="Nishi S."/>
            <person name="Hori S."/>
            <person name="Arai W."/>
            <person name="Tsubouchi T."/>
            <person name="Morono Y."/>
            <person name="Uchiyama I."/>
            <person name="Ito T."/>
            <person name="Fujiyama A."/>
            <person name="Inagaki F."/>
            <person name="Takami H."/>
        </authorList>
    </citation>
    <scope>NUCLEOTIDE SEQUENCE</scope>
    <source>
        <strain evidence="1">Expedition CK06-06</strain>
    </source>
</reference>
<comment type="caution">
    <text evidence="1">The sequence shown here is derived from an EMBL/GenBank/DDBJ whole genome shotgun (WGS) entry which is preliminary data.</text>
</comment>
<accession>X1LZP8</accession>
<organism evidence="1">
    <name type="scientific">marine sediment metagenome</name>
    <dbReference type="NCBI Taxonomy" id="412755"/>
    <lineage>
        <taxon>unclassified sequences</taxon>
        <taxon>metagenomes</taxon>
        <taxon>ecological metagenomes</taxon>
    </lineage>
</organism>
<evidence type="ECO:0008006" key="2">
    <source>
        <dbReference type="Google" id="ProtNLM"/>
    </source>
</evidence>
<dbReference type="Pfam" id="PF13379">
    <property type="entry name" value="NMT1_2"/>
    <property type="match status" value="1"/>
</dbReference>
<dbReference type="SUPFAM" id="SSF53850">
    <property type="entry name" value="Periplasmic binding protein-like II"/>
    <property type="match status" value="1"/>
</dbReference>
<dbReference type="AlphaFoldDB" id="X1LZP8"/>
<dbReference type="EMBL" id="BARV01003111">
    <property type="protein sequence ID" value="GAH99588.1"/>
    <property type="molecule type" value="Genomic_DNA"/>
</dbReference>
<dbReference type="Gene3D" id="3.40.190.10">
    <property type="entry name" value="Periplasmic binding protein-like II"/>
    <property type="match status" value="1"/>
</dbReference>
<proteinExistence type="predicted"/>
<gene>
    <name evidence="1" type="ORF">S06H3_07622</name>
</gene>
<evidence type="ECO:0000313" key="1">
    <source>
        <dbReference type="EMBL" id="GAH99588.1"/>
    </source>
</evidence>
<sequence>MLVLSPENHVNSWEEFVKWVKKSKEPIRIGFKNPVAIAKLIFERALVEEGLTYTSDKSDRTKDILMVHMKGEKNLVPGLQNNIINGYVSNNPWCAIAETKGVGKCVADLNELPPGIWKDHPCCCIGATDQAMIEKKEVIKEFLKLIILATNYMNEDPGIAIEDASKWIGTSIEVEEKSIPTSGYTTNPTDYWKKTMQVWIDEMNGMGKLNDRLKDKKDEEVEDILYDFSALKKAAEELKLEKWY</sequence>
<name>X1LZP8_9ZZZZ</name>